<gene>
    <name evidence="1" type="ORF">CTI11_09315</name>
</gene>
<proteinExistence type="predicted"/>
<dbReference type="InterPro" id="IPR010982">
    <property type="entry name" value="Lambda_DNA-bd_dom_sf"/>
</dbReference>
<protein>
    <recommendedName>
        <fullName evidence="2">XRE family transcriptional regulator</fullName>
    </recommendedName>
</protein>
<dbReference type="GO" id="GO:0003677">
    <property type="term" value="F:DNA binding"/>
    <property type="evidence" value="ECO:0007669"/>
    <property type="project" value="InterPro"/>
</dbReference>
<accession>A0A2G7T8A8</accession>
<name>A0A2G7T8A8_9FLAO</name>
<dbReference type="Gene3D" id="1.10.260.40">
    <property type="entry name" value="lambda repressor-like DNA-binding domains"/>
    <property type="match status" value="1"/>
</dbReference>
<evidence type="ECO:0008006" key="2">
    <source>
        <dbReference type="Google" id="ProtNLM"/>
    </source>
</evidence>
<dbReference type="EMBL" id="PEKC01000025">
    <property type="protein sequence ID" value="PII36116.1"/>
    <property type="molecule type" value="Genomic_DNA"/>
</dbReference>
<sequence length="114" mass="12410">MRALMQANPRLGTIVRLSAASGVSKGVVERMTKAEANTGVDHLAGIAHAFQLPIWALLSEELDPLHGVGASPWPFEDLTPQQFAALPDRRKGMIEAKAIDVYQEWESSKKDDAS</sequence>
<reference evidence="1" key="1">
    <citation type="submission" date="2017-10" db="EMBL/GenBank/DDBJ databases">
        <title>Chryseobacterium sp. B5 is a hydrocarbonoclastic and plant growth promoting bacterium.</title>
        <authorList>
            <person name="Thijs S."/>
            <person name="Gkorezis P."/>
            <person name="Van Hamme J."/>
        </authorList>
    </citation>
    <scope>NUCLEOTIDE SEQUENCE</scope>
    <source>
        <strain evidence="1">B5</strain>
    </source>
</reference>
<dbReference type="AlphaFoldDB" id="A0A2G7T8A8"/>
<comment type="caution">
    <text evidence="1">The sequence shown here is derived from an EMBL/GenBank/DDBJ whole genome shotgun (WGS) entry which is preliminary data.</text>
</comment>
<evidence type="ECO:0000313" key="1">
    <source>
        <dbReference type="EMBL" id="PII36116.1"/>
    </source>
</evidence>
<organism evidence="1">
    <name type="scientific">Chryseobacterium sp. B5</name>
    <dbReference type="NCBI Taxonomy" id="2050562"/>
    <lineage>
        <taxon>Bacteria</taxon>
        <taxon>Pseudomonadati</taxon>
        <taxon>Bacteroidota</taxon>
        <taxon>Flavobacteriia</taxon>
        <taxon>Flavobacteriales</taxon>
        <taxon>Weeksellaceae</taxon>
        <taxon>Chryseobacterium group</taxon>
        <taxon>Chryseobacterium</taxon>
    </lineage>
</organism>